<protein>
    <submittedName>
        <fullName evidence="1">Uncharacterized protein</fullName>
    </submittedName>
</protein>
<dbReference type="EMBL" id="MT144918">
    <property type="protein sequence ID" value="QJI01365.1"/>
    <property type="molecule type" value="Genomic_DNA"/>
</dbReference>
<evidence type="ECO:0000313" key="3">
    <source>
        <dbReference type="EMBL" id="QJA78156.1"/>
    </source>
</evidence>
<reference evidence="1" key="1">
    <citation type="submission" date="2020-03" db="EMBL/GenBank/DDBJ databases">
        <title>The deep terrestrial virosphere.</title>
        <authorList>
            <person name="Holmfeldt K."/>
            <person name="Nilsson E."/>
            <person name="Simone D."/>
            <person name="Lopez-Fernandez M."/>
            <person name="Wu X."/>
            <person name="de Brujin I."/>
            <person name="Lundin D."/>
            <person name="Andersson A."/>
            <person name="Bertilsson S."/>
            <person name="Dopson M."/>
        </authorList>
    </citation>
    <scope>NUCLEOTIDE SEQUENCE</scope>
    <source>
        <strain evidence="3">MM415A01127</strain>
        <strain evidence="2">MM415B01536</strain>
        <strain evidence="1">TM448A02254</strain>
        <strain evidence="4">TM448B02489</strain>
    </source>
</reference>
<dbReference type="AlphaFoldDB" id="A0A6H1ZW08"/>
<evidence type="ECO:0000313" key="2">
    <source>
        <dbReference type="EMBL" id="QJA57926.1"/>
    </source>
</evidence>
<sequence length="112" mass="12086">MSNNRLDAMKLAGELGNVKAAAQMQIFFQEVLDAFGGPSGFGKLLAESIQMADKGSNVQLSALMNFAKAWIQMGQVSNDDGDIDDRTAEALLRSMIREETDNRNATGLDTAD</sequence>
<dbReference type="EMBL" id="MT141299">
    <property type="protein sequence ID" value="QJA57926.1"/>
    <property type="molecule type" value="Genomic_DNA"/>
</dbReference>
<dbReference type="EMBL" id="MT144283">
    <property type="protein sequence ID" value="QJA51698.1"/>
    <property type="molecule type" value="Genomic_DNA"/>
</dbReference>
<accession>A0A6H1ZW08</accession>
<evidence type="ECO:0000313" key="1">
    <source>
        <dbReference type="EMBL" id="QJA51698.1"/>
    </source>
</evidence>
<dbReference type="EMBL" id="MT142322">
    <property type="protein sequence ID" value="QJA78156.1"/>
    <property type="molecule type" value="Genomic_DNA"/>
</dbReference>
<proteinExistence type="predicted"/>
<organism evidence="1">
    <name type="scientific">viral metagenome</name>
    <dbReference type="NCBI Taxonomy" id="1070528"/>
    <lineage>
        <taxon>unclassified sequences</taxon>
        <taxon>metagenomes</taxon>
        <taxon>organismal metagenomes</taxon>
    </lineage>
</organism>
<gene>
    <name evidence="3" type="ORF">MM415A01127_0012</name>
    <name evidence="2" type="ORF">MM415B01536_0014</name>
    <name evidence="1" type="ORF">TM448A02254_0010</name>
    <name evidence="4" type="ORF">TM448B02489_0008</name>
</gene>
<name>A0A6H1ZW08_9ZZZZ</name>
<evidence type="ECO:0000313" key="4">
    <source>
        <dbReference type="EMBL" id="QJI01365.1"/>
    </source>
</evidence>